<dbReference type="GO" id="GO:0003848">
    <property type="term" value="F:2-amino-4-hydroxy-6-hydroxymethyldihydropteridine diphosphokinase activity"/>
    <property type="evidence" value="ECO:0007669"/>
    <property type="project" value="UniProtKB-EC"/>
</dbReference>
<dbReference type="GO" id="GO:0046656">
    <property type="term" value="P:folic acid biosynthetic process"/>
    <property type="evidence" value="ECO:0007669"/>
    <property type="project" value="UniProtKB-KW"/>
</dbReference>
<reference evidence="9 10" key="1">
    <citation type="journal article" date="2013" name="Genome Announc.">
        <title>Genome Sequence of Thalassolituus oleivorans MIL-1 (DSM 14913T).</title>
        <authorList>
            <person name="Golyshin P.N."/>
            <person name="Werner J."/>
            <person name="Chernikova T.N."/>
            <person name="Tran H."/>
            <person name="Ferrer M."/>
            <person name="Yakimov M.M."/>
            <person name="Teeling H."/>
            <person name="Golyshina O.V."/>
        </authorList>
    </citation>
    <scope>NUCLEOTIDE SEQUENCE [LARGE SCALE GENOMIC DNA]</scope>
    <source>
        <strain evidence="9 10">MIL-1</strain>
    </source>
</reference>
<dbReference type="GO" id="GO:0005524">
    <property type="term" value="F:ATP binding"/>
    <property type="evidence" value="ECO:0007669"/>
    <property type="project" value="UniProtKB-KW"/>
</dbReference>
<evidence type="ECO:0000256" key="4">
    <source>
        <dbReference type="ARBA" id="ARBA00022741"/>
    </source>
</evidence>
<evidence type="ECO:0000256" key="7">
    <source>
        <dbReference type="ARBA" id="ARBA00022909"/>
    </source>
</evidence>
<dbReference type="InterPro" id="IPR000550">
    <property type="entry name" value="Hppk"/>
</dbReference>
<gene>
    <name evidence="9" type="ORF">TOL_0585</name>
</gene>
<dbReference type="RefSeq" id="WP_015485760.1">
    <property type="nucleotide sequence ID" value="NC_020888.1"/>
</dbReference>
<dbReference type="eggNOG" id="COG0801">
    <property type="taxonomic scope" value="Bacteria"/>
</dbReference>
<protein>
    <recommendedName>
        <fullName evidence="2">2-amino-4-hydroxy-6-hydroxymethyldihydropteridine diphosphokinase</fullName>
        <ecNumber evidence="2">2.7.6.3</ecNumber>
    </recommendedName>
</protein>
<dbReference type="CDD" id="cd00483">
    <property type="entry name" value="HPPK"/>
    <property type="match status" value="1"/>
</dbReference>
<evidence type="ECO:0000259" key="8">
    <source>
        <dbReference type="Pfam" id="PF01288"/>
    </source>
</evidence>
<dbReference type="AlphaFoldDB" id="M5DNK9"/>
<dbReference type="GO" id="GO:0046654">
    <property type="term" value="P:tetrahydrofolate biosynthetic process"/>
    <property type="evidence" value="ECO:0007669"/>
    <property type="project" value="UniProtKB-UniPathway"/>
</dbReference>
<dbReference type="GeneID" id="79175561"/>
<evidence type="ECO:0000313" key="10">
    <source>
        <dbReference type="Proteomes" id="UP000011866"/>
    </source>
</evidence>
<dbReference type="Proteomes" id="UP000011866">
    <property type="component" value="Chromosome"/>
</dbReference>
<evidence type="ECO:0000256" key="6">
    <source>
        <dbReference type="ARBA" id="ARBA00022840"/>
    </source>
</evidence>
<keyword evidence="3" id="KW-0808">Transferase</keyword>
<dbReference type="EC" id="2.7.6.3" evidence="2"/>
<accession>M5DNK9</accession>
<dbReference type="InterPro" id="IPR035907">
    <property type="entry name" value="Hppk_sf"/>
</dbReference>
<evidence type="ECO:0000256" key="1">
    <source>
        <dbReference type="ARBA" id="ARBA00005051"/>
    </source>
</evidence>
<name>M5DNK9_9GAMM</name>
<proteinExistence type="predicted"/>
<organism evidence="9 10">
    <name type="scientific">Thalassolituus oleivorans MIL-1</name>
    <dbReference type="NCBI Taxonomy" id="1298593"/>
    <lineage>
        <taxon>Bacteria</taxon>
        <taxon>Pseudomonadati</taxon>
        <taxon>Pseudomonadota</taxon>
        <taxon>Gammaproteobacteria</taxon>
        <taxon>Oceanospirillales</taxon>
        <taxon>Oceanospirillaceae</taxon>
        <taxon>Thalassolituus</taxon>
    </lineage>
</organism>
<dbReference type="HOGENOM" id="CLU_097916_2_2_6"/>
<keyword evidence="5 9" id="KW-0418">Kinase</keyword>
<keyword evidence="10" id="KW-1185">Reference proteome</keyword>
<feature type="domain" description="7,8-dihydro-6-hydroxymethylpterin-pyrophosphokinase" evidence="8">
    <location>
        <begin position="5"/>
        <end position="130"/>
    </location>
</feature>
<keyword evidence="7" id="KW-0289">Folate biosynthesis</keyword>
<dbReference type="SUPFAM" id="SSF55083">
    <property type="entry name" value="6-hydroxymethyl-7,8-dihydropterin pyrophosphokinase, HPPK"/>
    <property type="match status" value="1"/>
</dbReference>
<dbReference type="PATRIC" id="fig|1298593.3.peg.558"/>
<evidence type="ECO:0000256" key="3">
    <source>
        <dbReference type="ARBA" id="ARBA00022679"/>
    </source>
</evidence>
<dbReference type="UniPathway" id="UPA00077">
    <property type="reaction ID" value="UER00155"/>
</dbReference>
<evidence type="ECO:0000256" key="5">
    <source>
        <dbReference type="ARBA" id="ARBA00022777"/>
    </source>
</evidence>
<evidence type="ECO:0000313" key="9">
    <source>
        <dbReference type="EMBL" id="CCU71023.1"/>
    </source>
</evidence>
<dbReference type="Pfam" id="PF01288">
    <property type="entry name" value="HPPK"/>
    <property type="match status" value="1"/>
</dbReference>
<dbReference type="EMBL" id="HF680312">
    <property type="protein sequence ID" value="CCU71023.1"/>
    <property type="molecule type" value="Genomic_DNA"/>
</dbReference>
<comment type="pathway">
    <text evidence="1">Cofactor biosynthesis; tetrahydrofolate biosynthesis; 2-amino-4-hydroxy-6-hydroxymethyl-7,8-dihydropteridine diphosphate from 7,8-dihydroneopterin triphosphate: step 4/4.</text>
</comment>
<dbReference type="STRING" id="187493.CN03_15125"/>
<dbReference type="Gene3D" id="3.30.70.560">
    <property type="entry name" value="7,8-Dihydro-6-hydroxymethylpterin-pyrophosphokinase HPPK"/>
    <property type="match status" value="1"/>
</dbReference>
<dbReference type="KEGG" id="tol:TOL_0585"/>
<dbReference type="GO" id="GO:0016301">
    <property type="term" value="F:kinase activity"/>
    <property type="evidence" value="ECO:0007669"/>
    <property type="project" value="UniProtKB-KW"/>
</dbReference>
<dbReference type="NCBIfam" id="TIGR01498">
    <property type="entry name" value="folK"/>
    <property type="match status" value="1"/>
</dbReference>
<evidence type="ECO:0000256" key="2">
    <source>
        <dbReference type="ARBA" id="ARBA00013253"/>
    </source>
</evidence>
<dbReference type="PANTHER" id="PTHR43071">
    <property type="entry name" value="2-AMINO-4-HYDROXY-6-HYDROXYMETHYLDIHYDROPTERIDINE PYROPHOSPHOKINASE"/>
    <property type="match status" value="1"/>
</dbReference>
<sequence>MARVFLGIGANLDPMMNIRMGLARLAQDFKVVQVSPWYQSPALGFSGPDFINLVIEIESNMSVADLSAQLKQIETDFGRAANAVKYSSRALDVDILLVDDLCGEFDGIELPRNDIWQCAFVLKPLLDLVPKAICPKSGETFASYWPAVANQTLQLIVSDTKAQKSARSSR</sequence>
<keyword evidence="6" id="KW-0067">ATP-binding</keyword>
<keyword evidence="4" id="KW-0547">Nucleotide-binding</keyword>
<dbReference type="PANTHER" id="PTHR43071:SF2">
    <property type="entry name" value="2-AMINO-4-HYDROXY-6-HYDROXYMETHYLDIHYDROPTERIDINE PYROPHOSPHOKINASE"/>
    <property type="match status" value="1"/>
</dbReference>